<sequence>MLNRDLKPDNVLLGADGHIRLTDFGLAKEMSDVSEDTLYATLHLPEYLNLSDEAVDKLKRQISAMVENVLESMMDKETEDKHWRVKMQKDGIVYYEDKVSVTKQQTRLCCVSSTDASVLDCISLFVISDTDMLLQRCRIMYDNIMDARILKVLDSPS</sequence>
<name>A0ACC0W772_9STRA</name>
<proteinExistence type="predicted"/>
<keyword evidence="2" id="KW-1185">Reference proteome</keyword>
<accession>A0ACC0W772</accession>
<protein>
    <submittedName>
        <fullName evidence="1">Uncharacterized protein</fullName>
    </submittedName>
</protein>
<dbReference type="Proteomes" id="UP001163321">
    <property type="component" value="Chromosome 4"/>
</dbReference>
<evidence type="ECO:0000313" key="1">
    <source>
        <dbReference type="EMBL" id="KAI9913970.1"/>
    </source>
</evidence>
<reference evidence="1 2" key="1">
    <citation type="journal article" date="2022" name="bioRxiv">
        <title>The genome of the oomycete Peronosclerospora sorghi, a cosmopolitan pathogen of maize and sorghum, is inflated with dispersed pseudogenes.</title>
        <authorList>
            <person name="Fletcher K."/>
            <person name="Martin F."/>
            <person name="Isakeit T."/>
            <person name="Cavanaugh K."/>
            <person name="Magill C."/>
            <person name="Michelmore R."/>
        </authorList>
    </citation>
    <scope>NUCLEOTIDE SEQUENCE [LARGE SCALE GENOMIC DNA]</scope>
    <source>
        <strain evidence="1">P6</strain>
    </source>
</reference>
<evidence type="ECO:0000313" key="2">
    <source>
        <dbReference type="Proteomes" id="UP001163321"/>
    </source>
</evidence>
<organism evidence="1 2">
    <name type="scientific">Peronosclerospora sorghi</name>
    <dbReference type="NCBI Taxonomy" id="230839"/>
    <lineage>
        <taxon>Eukaryota</taxon>
        <taxon>Sar</taxon>
        <taxon>Stramenopiles</taxon>
        <taxon>Oomycota</taxon>
        <taxon>Peronosporomycetes</taxon>
        <taxon>Peronosporales</taxon>
        <taxon>Peronosporaceae</taxon>
        <taxon>Peronosclerospora</taxon>
    </lineage>
</organism>
<gene>
    <name evidence="1" type="ORF">PsorP6_005530</name>
</gene>
<dbReference type="EMBL" id="CM047583">
    <property type="protein sequence ID" value="KAI9913970.1"/>
    <property type="molecule type" value="Genomic_DNA"/>
</dbReference>
<comment type="caution">
    <text evidence="1">The sequence shown here is derived from an EMBL/GenBank/DDBJ whole genome shotgun (WGS) entry which is preliminary data.</text>
</comment>